<name>A0ABV5CZ40_9ACTN</name>
<reference evidence="1 2" key="1">
    <citation type="submission" date="2024-04" db="EMBL/GenBank/DDBJ databases">
        <title>Polymorphospora sp. isolated from Baiyangdian Lake in Xiong'an New Area.</title>
        <authorList>
            <person name="Zhang X."/>
            <person name="Liu J."/>
        </authorList>
    </citation>
    <scope>NUCLEOTIDE SEQUENCE [LARGE SCALE GENOMIC DNA]</scope>
    <source>
        <strain evidence="1 2">2-325</strain>
    </source>
</reference>
<proteinExistence type="predicted"/>
<dbReference type="PANTHER" id="PTHR43434">
    <property type="entry name" value="PHOSPHOGLYCOLATE PHOSPHATASE"/>
    <property type="match status" value="1"/>
</dbReference>
<dbReference type="InterPro" id="IPR023198">
    <property type="entry name" value="PGP-like_dom2"/>
</dbReference>
<dbReference type="InterPro" id="IPR006439">
    <property type="entry name" value="HAD-SF_hydro_IA"/>
</dbReference>
<dbReference type="Gene3D" id="3.40.50.1000">
    <property type="entry name" value="HAD superfamily/HAD-like"/>
    <property type="match status" value="1"/>
</dbReference>
<dbReference type="InterPro" id="IPR036412">
    <property type="entry name" value="HAD-like_sf"/>
</dbReference>
<dbReference type="InterPro" id="IPR050155">
    <property type="entry name" value="HAD-like_hydrolase_sf"/>
</dbReference>
<evidence type="ECO:0000313" key="2">
    <source>
        <dbReference type="Proteomes" id="UP001582793"/>
    </source>
</evidence>
<dbReference type="GO" id="GO:0016787">
    <property type="term" value="F:hydrolase activity"/>
    <property type="evidence" value="ECO:0007669"/>
    <property type="project" value="UniProtKB-KW"/>
</dbReference>
<dbReference type="Pfam" id="PF13419">
    <property type="entry name" value="HAD_2"/>
    <property type="match status" value="1"/>
</dbReference>
<protein>
    <submittedName>
        <fullName evidence="1">HAD-IA family hydrolase</fullName>
    </submittedName>
</protein>
<dbReference type="InterPro" id="IPR041492">
    <property type="entry name" value="HAD_2"/>
</dbReference>
<dbReference type="InterPro" id="IPR023214">
    <property type="entry name" value="HAD_sf"/>
</dbReference>
<dbReference type="SUPFAM" id="SSF56784">
    <property type="entry name" value="HAD-like"/>
    <property type="match status" value="1"/>
</dbReference>
<dbReference type="Gene3D" id="1.10.150.240">
    <property type="entry name" value="Putative phosphatase, domain 2"/>
    <property type="match status" value="1"/>
</dbReference>
<dbReference type="SUPFAM" id="SSF55144">
    <property type="entry name" value="LigT-like"/>
    <property type="match status" value="1"/>
</dbReference>
<keyword evidence="1" id="KW-0378">Hydrolase</keyword>
<evidence type="ECO:0000313" key="1">
    <source>
        <dbReference type="EMBL" id="MFB6397054.1"/>
    </source>
</evidence>
<dbReference type="InterPro" id="IPR009097">
    <property type="entry name" value="Cyclic_Pdiesterase"/>
</dbReference>
<dbReference type="RefSeq" id="WP_375736272.1">
    <property type="nucleotide sequence ID" value="NZ_JBCGDC010000120.1"/>
</dbReference>
<comment type="caution">
    <text evidence="1">The sequence shown here is derived from an EMBL/GenBank/DDBJ whole genome shotgun (WGS) entry which is preliminary data.</text>
</comment>
<sequence length="340" mass="36654">MIGTPAALVALARYLLLDFDGPVCHLFAGLPARQIADELRDLIPEPSTALPEAVRMTGDPLAVLTHIARHGSAALSAEVERVLRAAETRAATSTMPTPYAARLIAVARHTGQRLAVVSNNSADAVTAYLGAHGLDRYIDVIVGRPARRPDRMKPNPWPVLAALDELHSSPDEAVLVGDSPTDVEAAHAAGVAVIGYANKPAKWTPTQANRIVTEARPHLSRIPPFTITIGPLAGSAGAVRFSVGPHEPVLRIRAAVRAAVAAVRGAENVPMRSTTYVPHVGIAYNNSQVDAQPVRQRVRGLRSEPPVTTLINTIDLVELRREERRYAWRTLHRIPLQGHR</sequence>
<dbReference type="NCBIfam" id="TIGR01509">
    <property type="entry name" value="HAD-SF-IA-v3"/>
    <property type="match status" value="1"/>
</dbReference>
<dbReference type="Pfam" id="PF13563">
    <property type="entry name" value="2_5_RNA_ligase2"/>
    <property type="match status" value="1"/>
</dbReference>
<dbReference type="EMBL" id="JBCGDC010000120">
    <property type="protein sequence ID" value="MFB6397054.1"/>
    <property type="molecule type" value="Genomic_DNA"/>
</dbReference>
<dbReference type="PANTHER" id="PTHR43434:SF1">
    <property type="entry name" value="PHOSPHOGLYCOLATE PHOSPHATASE"/>
    <property type="match status" value="1"/>
</dbReference>
<accession>A0ABV5CZ40</accession>
<gene>
    <name evidence="1" type="ORF">AAFH96_28700</name>
</gene>
<organism evidence="1 2">
    <name type="scientific">Polymorphospora lycopeni</name>
    <dbReference type="NCBI Taxonomy" id="3140240"/>
    <lineage>
        <taxon>Bacteria</taxon>
        <taxon>Bacillati</taxon>
        <taxon>Actinomycetota</taxon>
        <taxon>Actinomycetes</taxon>
        <taxon>Micromonosporales</taxon>
        <taxon>Micromonosporaceae</taxon>
        <taxon>Polymorphospora</taxon>
    </lineage>
</organism>
<dbReference type="Proteomes" id="UP001582793">
    <property type="component" value="Unassembled WGS sequence"/>
</dbReference>
<dbReference type="Gene3D" id="3.90.1140.10">
    <property type="entry name" value="Cyclic phosphodiesterase"/>
    <property type="match status" value="1"/>
</dbReference>
<keyword evidence="2" id="KW-1185">Reference proteome</keyword>